<keyword evidence="4" id="KW-1185">Reference proteome</keyword>
<evidence type="ECO:0000313" key="3">
    <source>
        <dbReference type="Proteomes" id="UP000471190"/>
    </source>
</evidence>
<dbReference type="AlphaFoldDB" id="A0A6P1CEM7"/>
<proteinExistence type="predicted"/>
<dbReference type="RefSeq" id="WP_015343843.1">
    <property type="nucleotide sequence ID" value="NZ_JAADZA010000077.1"/>
</dbReference>
<organism evidence="2 3">
    <name type="scientific">Rhizobium tropici</name>
    <dbReference type="NCBI Taxonomy" id="398"/>
    <lineage>
        <taxon>Bacteria</taxon>
        <taxon>Pseudomonadati</taxon>
        <taxon>Pseudomonadota</taxon>
        <taxon>Alphaproteobacteria</taxon>
        <taxon>Hyphomicrobiales</taxon>
        <taxon>Rhizobiaceae</taxon>
        <taxon>Rhizobium/Agrobacterium group</taxon>
        <taxon>Rhizobium</taxon>
    </lineage>
</organism>
<name>A0A6P1CEM7_RHITR</name>
<reference evidence="2 3" key="1">
    <citation type="submission" date="2020-02" db="EMBL/GenBank/DDBJ databases">
        <title>Draft genome sequence of Rhizobium tropici.</title>
        <authorList>
            <person name="Khayi S."/>
            <person name="Jemo M."/>
        </authorList>
    </citation>
    <scope>NUCLEOTIDE SEQUENCE [LARGE SCALE GENOMIC DNA]</scope>
    <source>
        <strain evidence="2 3">A12</strain>
    </source>
</reference>
<evidence type="ECO:0000313" key="4">
    <source>
        <dbReference type="Proteomes" id="UP000526625"/>
    </source>
</evidence>
<dbReference type="Proteomes" id="UP000471190">
    <property type="component" value="Unassembled WGS sequence"/>
</dbReference>
<gene>
    <name evidence="1" type="ORF">GGD45_002743</name>
    <name evidence="2" type="ORF">GXW80_30540</name>
</gene>
<protein>
    <submittedName>
        <fullName evidence="2">Uncharacterized protein</fullName>
    </submittedName>
</protein>
<dbReference type="Proteomes" id="UP000526625">
    <property type="component" value="Unassembled WGS sequence"/>
</dbReference>
<dbReference type="EMBL" id="JACHBF010000006">
    <property type="protein sequence ID" value="MBB6492337.1"/>
    <property type="molecule type" value="Genomic_DNA"/>
</dbReference>
<comment type="caution">
    <text evidence="2">The sequence shown here is derived from an EMBL/GenBank/DDBJ whole genome shotgun (WGS) entry which is preliminary data.</text>
</comment>
<evidence type="ECO:0000313" key="2">
    <source>
        <dbReference type="EMBL" id="NEV15297.1"/>
    </source>
</evidence>
<evidence type="ECO:0000313" key="1">
    <source>
        <dbReference type="EMBL" id="MBB6492337.1"/>
    </source>
</evidence>
<reference evidence="1 4" key="2">
    <citation type="submission" date="2020-08" db="EMBL/GenBank/DDBJ databases">
        <title>Genomic Encyclopedia of Type Strains, Phase IV (KMG-V): Genome sequencing to study the core and pangenomes of soil and plant-associated prokaryotes.</title>
        <authorList>
            <person name="Whitman W."/>
        </authorList>
    </citation>
    <scope>NUCLEOTIDE SEQUENCE [LARGE SCALE GENOMIC DNA]</scope>
    <source>
        <strain evidence="1 4">SEMIA 4059</strain>
    </source>
</reference>
<sequence length="117" mass="12860">MSFSTTAYLTLNDGDKAALIAIRDEIAAYLTEQALSQDVLKDLEQAFDMHRISAPVVFNLDPWSTIALFTLVAERIPSLSFEVKGVGDLGPGDIWAREFVNGVAVFEAGPFEDKIYC</sequence>
<accession>A0A6P1CEM7</accession>
<dbReference type="EMBL" id="JAADZA010000077">
    <property type="protein sequence ID" value="NEV15297.1"/>
    <property type="molecule type" value="Genomic_DNA"/>
</dbReference>